<gene>
    <name evidence="1" type="ORF">FWJ32_06130</name>
</gene>
<sequence length="78" mass="9308">MLKINEFTESNAREMCLWNYENEYAVYNCPDWETAVLQQWGMTNAEKRKNQFRSVIDESGNFIGFFRMSIKLKEGEIL</sequence>
<reference evidence="1 2" key="1">
    <citation type="submission" date="2019-08" db="EMBL/GenBank/DDBJ databases">
        <title>Calorimonas adulescens gen. nov., sp. nov., an anaerobic thermophilic bacterium from Sakhalin hot spring.</title>
        <authorList>
            <person name="Khomyakova M.A."/>
            <person name="Merkel A.Y."/>
            <person name="Novikov A."/>
            <person name="Bonch-Osmolovskaya E.A."/>
            <person name="Slobodkin A.I."/>
        </authorList>
    </citation>
    <scope>NUCLEOTIDE SEQUENCE [LARGE SCALE GENOMIC DNA]</scope>
    <source>
        <strain evidence="1 2">A05MB</strain>
    </source>
</reference>
<dbReference type="Proteomes" id="UP000322976">
    <property type="component" value="Unassembled WGS sequence"/>
</dbReference>
<evidence type="ECO:0008006" key="3">
    <source>
        <dbReference type="Google" id="ProtNLM"/>
    </source>
</evidence>
<dbReference type="RefSeq" id="WP_149545085.1">
    <property type="nucleotide sequence ID" value="NZ_VTPS01000007.1"/>
</dbReference>
<evidence type="ECO:0000313" key="1">
    <source>
        <dbReference type="EMBL" id="TZE82323.1"/>
    </source>
</evidence>
<protein>
    <recommendedName>
        <fullName evidence="3">GNAT family N-acetyltransferase</fullName>
    </recommendedName>
</protein>
<proteinExistence type="predicted"/>
<evidence type="ECO:0000313" key="2">
    <source>
        <dbReference type="Proteomes" id="UP000322976"/>
    </source>
</evidence>
<name>A0A5D8QFL4_9THEO</name>
<comment type="caution">
    <text evidence="1">The sequence shown here is derived from an EMBL/GenBank/DDBJ whole genome shotgun (WGS) entry which is preliminary data.</text>
</comment>
<accession>A0A5D8QFL4</accession>
<organism evidence="1 2">
    <name type="scientific">Calorimonas adulescens</name>
    <dbReference type="NCBI Taxonomy" id="2606906"/>
    <lineage>
        <taxon>Bacteria</taxon>
        <taxon>Bacillati</taxon>
        <taxon>Bacillota</taxon>
        <taxon>Clostridia</taxon>
        <taxon>Thermoanaerobacterales</taxon>
        <taxon>Thermoanaerobacteraceae</taxon>
        <taxon>Calorimonas</taxon>
    </lineage>
</organism>
<dbReference type="AlphaFoldDB" id="A0A5D8QFL4"/>
<keyword evidence="2" id="KW-1185">Reference proteome</keyword>
<dbReference type="EMBL" id="VTPS01000007">
    <property type="protein sequence ID" value="TZE82323.1"/>
    <property type="molecule type" value="Genomic_DNA"/>
</dbReference>